<accession>A0A7H0HH10</accession>
<dbReference type="EMBL" id="CP060790">
    <property type="protein sequence ID" value="QNP59826.1"/>
    <property type="molecule type" value="Genomic_DNA"/>
</dbReference>
<protein>
    <submittedName>
        <fullName evidence="2">Gamma-glutamylcyclotransferase</fullName>
    </submittedName>
</protein>
<dbReference type="Proteomes" id="UP000516057">
    <property type="component" value="Chromosome"/>
</dbReference>
<name>A0A7H0HH10_9BURK</name>
<evidence type="ECO:0000259" key="1">
    <source>
        <dbReference type="Pfam" id="PF06094"/>
    </source>
</evidence>
<dbReference type="InterPro" id="IPR009288">
    <property type="entry name" value="AIG2-like_dom"/>
</dbReference>
<dbReference type="InterPro" id="IPR036568">
    <property type="entry name" value="GGCT-like_sf"/>
</dbReference>
<dbReference type="SUPFAM" id="SSF110857">
    <property type="entry name" value="Gamma-glutamyl cyclotransferase-like"/>
    <property type="match status" value="1"/>
</dbReference>
<dbReference type="Gene3D" id="3.10.490.10">
    <property type="entry name" value="Gamma-glutamyl cyclotransferase-like"/>
    <property type="match status" value="1"/>
</dbReference>
<evidence type="ECO:0000313" key="3">
    <source>
        <dbReference type="Proteomes" id="UP000516057"/>
    </source>
</evidence>
<dbReference type="AlphaFoldDB" id="A0A7H0HH10"/>
<evidence type="ECO:0000313" key="2">
    <source>
        <dbReference type="EMBL" id="QNP59826.1"/>
    </source>
</evidence>
<dbReference type="RefSeq" id="WP_187736808.1">
    <property type="nucleotide sequence ID" value="NZ_CP060790.1"/>
</dbReference>
<keyword evidence="2" id="KW-0808">Transferase</keyword>
<organism evidence="2 3">
    <name type="scientific">Paenacidovorax monticola</name>
    <dbReference type="NCBI Taxonomy" id="1926868"/>
    <lineage>
        <taxon>Bacteria</taxon>
        <taxon>Pseudomonadati</taxon>
        <taxon>Pseudomonadota</taxon>
        <taxon>Betaproteobacteria</taxon>
        <taxon>Burkholderiales</taxon>
        <taxon>Comamonadaceae</taxon>
        <taxon>Paenacidovorax</taxon>
    </lineage>
</organism>
<dbReference type="KEGG" id="amon:H9L24_02215"/>
<dbReference type="Pfam" id="PF06094">
    <property type="entry name" value="GGACT"/>
    <property type="match status" value="1"/>
</dbReference>
<keyword evidence="3" id="KW-1185">Reference proteome</keyword>
<dbReference type="InterPro" id="IPR013024">
    <property type="entry name" value="GGCT-like"/>
</dbReference>
<feature type="domain" description="Gamma-glutamylcyclotransferase AIG2-like" evidence="1">
    <location>
        <begin position="14"/>
        <end position="131"/>
    </location>
</feature>
<dbReference type="GO" id="GO:0016740">
    <property type="term" value="F:transferase activity"/>
    <property type="evidence" value="ECO:0007669"/>
    <property type="project" value="UniProtKB-KW"/>
</dbReference>
<proteinExistence type="predicted"/>
<sequence>MPDESPLPAPQRHVFVYGTLRRGGSNDITRLSPPARFVGRASVPGRLFHLGAYPGLRLGGCEPVWGEVYAIAPALEPCLDAIEGLLPEPNGEYAKQEVDVRVAGQVLRCLVYEIAPAWVGDARRIAHGDWLRAVAEEHGFSQGEN</sequence>
<reference evidence="2 3" key="1">
    <citation type="submission" date="2020-08" db="EMBL/GenBank/DDBJ databases">
        <title>Genome sequence of Acidovorax monticola KACC 19171T.</title>
        <authorList>
            <person name="Hyun D.-W."/>
            <person name="Bae J.-W."/>
        </authorList>
    </citation>
    <scope>NUCLEOTIDE SEQUENCE [LARGE SCALE GENOMIC DNA]</scope>
    <source>
        <strain evidence="2 3">KACC 19171</strain>
    </source>
</reference>
<gene>
    <name evidence="2" type="ORF">H9L24_02215</name>
</gene>
<dbReference type="CDD" id="cd06661">
    <property type="entry name" value="GGCT_like"/>
    <property type="match status" value="1"/>
</dbReference>